<dbReference type="EMBL" id="PNBA02000008">
    <property type="protein sequence ID" value="KAG6415867.1"/>
    <property type="molecule type" value="Genomic_DNA"/>
</dbReference>
<dbReference type="Proteomes" id="UP000298416">
    <property type="component" value="Unassembled WGS sequence"/>
</dbReference>
<accession>A0A8X8XN84</accession>
<dbReference type="AlphaFoldDB" id="A0A8X8XN84"/>
<evidence type="ECO:0000313" key="2">
    <source>
        <dbReference type="Proteomes" id="UP000298416"/>
    </source>
</evidence>
<gene>
    <name evidence="1" type="ORF">SASPL_123286</name>
</gene>
<protein>
    <submittedName>
        <fullName evidence="1">Uncharacterized protein</fullName>
    </submittedName>
</protein>
<proteinExistence type="predicted"/>
<name>A0A8X8XN84_SALSN</name>
<reference evidence="1" key="2">
    <citation type="submission" date="2020-08" db="EMBL/GenBank/DDBJ databases">
        <title>Plant Genome Project.</title>
        <authorList>
            <person name="Zhang R.-G."/>
        </authorList>
    </citation>
    <scope>NUCLEOTIDE SEQUENCE</scope>
    <source>
        <strain evidence="1">Huo1</strain>
        <tissue evidence="1">Leaf</tissue>
    </source>
</reference>
<reference evidence="1" key="1">
    <citation type="submission" date="2018-01" db="EMBL/GenBank/DDBJ databases">
        <authorList>
            <person name="Mao J.F."/>
        </authorList>
    </citation>
    <scope>NUCLEOTIDE SEQUENCE</scope>
    <source>
        <strain evidence="1">Huo1</strain>
        <tissue evidence="1">Leaf</tissue>
    </source>
</reference>
<sequence>MASADVVTGGDPKLDYTLQEIGQSMFDIKVRIAADEKKIQSNRFAQEAFERQQTQWNTSMDGHMTRLIKAVENLGKKPPDAAASASTMATPRSLESYLAEFEPILRKVTHVGDDPLTSLFVAGLSASLKHELLIHRPASLSDAIALAQQLAAC</sequence>
<organism evidence="1">
    <name type="scientific">Salvia splendens</name>
    <name type="common">Scarlet sage</name>
    <dbReference type="NCBI Taxonomy" id="180675"/>
    <lineage>
        <taxon>Eukaryota</taxon>
        <taxon>Viridiplantae</taxon>
        <taxon>Streptophyta</taxon>
        <taxon>Embryophyta</taxon>
        <taxon>Tracheophyta</taxon>
        <taxon>Spermatophyta</taxon>
        <taxon>Magnoliopsida</taxon>
        <taxon>eudicotyledons</taxon>
        <taxon>Gunneridae</taxon>
        <taxon>Pentapetalae</taxon>
        <taxon>asterids</taxon>
        <taxon>lamiids</taxon>
        <taxon>Lamiales</taxon>
        <taxon>Lamiaceae</taxon>
        <taxon>Nepetoideae</taxon>
        <taxon>Mentheae</taxon>
        <taxon>Salviinae</taxon>
        <taxon>Salvia</taxon>
        <taxon>Salvia subgen. Calosphace</taxon>
        <taxon>core Calosphace</taxon>
    </lineage>
</organism>
<comment type="caution">
    <text evidence="1">The sequence shown here is derived from an EMBL/GenBank/DDBJ whole genome shotgun (WGS) entry which is preliminary data.</text>
</comment>
<evidence type="ECO:0000313" key="1">
    <source>
        <dbReference type="EMBL" id="KAG6415867.1"/>
    </source>
</evidence>
<keyword evidence="2" id="KW-1185">Reference proteome</keyword>